<accession>A0A9D5BYI9</accession>
<dbReference type="AlphaFoldDB" id="A0A9D5BYI9"/>
<gene>
    <name evidence="4" type="ORF">J5N97_028073</name>
</gene>
<feature type="compositionally biased region" description="Basic and acidic residues" evidence="2">
    <location>
        <begin position="560"/>
        <end position="572"/>
    </location>
</feature>
<feature type="region of interest" description="Disordered" evidence="2">
    <location>
        <begin position="1"/>
        <end position="25"/>
    </location>
</feature>
<feature type="compositionally biased region" description="Basic and acidic residues" evidence="2">
    <location>
        <begin position="530"/>
        <end position="541"/>
    </location>
</feature>
<dbReference type="PANTHER" id="PTHR33322:SF16">
    <property type="entry name" value="BAG FAMILY MOLECULAR CHAPERONE REGULATOR 6"/>
    <property type="match status" value="1"/>
</dbReference>
<evidence type="ECO:0000313" key="5">
    <source>
        <dbReference type="Proteomes" id="UP001085076"/>
    </source>
</evidence>
<feature type="region of interest" description="Disordered" evidence="2">
    <location>
        <begin position="933"/>
        <end position="975"/>
    </location>
</feature>
<dbReference type="InterPro" id="IPR036533">
    <property type="entry name" value="BAG_dom_sf"/>
</dbReference>
<feature type="region of interest" description="Disordered" evidence="2">
    <location>
        <begin position="526"/>
        <end position="670"/>
    </location>
</feature>
<reference evidence="4" key="2">
    <citation type="journal article" date="2022" name="Hortic Res">
        <title>The genome of Dioscorea zingiberensis sheds light on the biosynthesis, origin and evolution of the medicinally important diosgenin saponins.</title>
        <authorList>
            <person name="Li Y."/>
            <person name="Tan C."/>
            <person name="Li Z."/>
            <person name="Guo J."/>
            <person name="Li S."/>
            <person name="Chen X."/>
            <person name="Wang C."/>
            <person name="Dai X."/>
            <person name="Yang H."/>
            <person name="Song W."/>
            <person name="Hou L."/>
            <person name="Xu J."/>
            <person name="Tong Z."/>
            <person name="Xu A."/>
            <person name="Yuan X."/>
            <person name="Wang W."/>
            <person name="Yang Q."/>
            <person name="Chen L."/>
            <person name="Sun Z."/>
            <person name="Wang K."/>
            <person name="Pan B."/>
            <person name="Chen J."/>
            <person name="Bao Y."/>
            <person name="Liu F."/>
            <person name="Qi X."/>
            <person name="Gang D.R."/>
            <person name="Wen J."/>
            <person name="Li J."/>
        </authorList>
    </citation>
    <scope>NUCLEOTIDE SEQUENCE</scope>
    <source>
        <strain evidence="4">Dzin_1.0</strain>
    </source>
</reference>
<dbReference type="GO" id="GO:0051087">
    <property type="term" value="F:protein-folding chaperone binding"/>
    <property type="evidence" value="ECO:0007669"/>
    <property type="project" value="InterPro"/>
</dbReference>
<dbReference type="Proteomes" id="UP001085076">
    <property type="component" value="Miscellaneous, Linkage group lg09"/>
</dbReference>
<dbReference type="PROSITE" id="PS51035">
    <property type="entry name" value="BAG"/>
    <property type="match status" value="1"/>
</dbReference>
<feature type="region of interest" description="Disordered" evidence="2">
    <location>
        <begin position="849"/>
        <end position="868"/>
    </location>
</feature>
<proteinExistence type="predicted"/>
<dbReference type="InterPro" id="IPR040400">
    <property type="entry name" value="BAG5/6/7/8"/>
</dbReference>
<feature type="compositionally biased region" description="Polar residues" evidence="2">
    <location>
        <begin position="941"/>
        <end position="961"/>
    </location>
</feature>
<feature type="compositionally biased region" description="Basic and acidic residues" evidence="2">
    <location>
        <begin position="593"/>
        <end position="635"/>
    </location>
</feature>
<evidence type="ECO:0000313" key="4">
    <source>
        <dbReference type="EMBL" id="KAJ0962951.1"/>
    </source>
</evidence>
<feature type="domain" description="BAG" evidence="3">
    <location>
        <begin position="444"/>
        <end position="519"/>
    </location>
</feature>
<feature type="region of interest" description="Disordered" evidence="2">
    <location>
        <begin position="118"/>
        <end position="140"/>
    </location>
</feature>
<dbReference type="PANTHER" id="PTHR33322">
    <property type="entry name" value="BAG DOMAIN CONTAINING PROTEIN, EXPRESSED"/>
    <property type="match status" value="1"/>
</dbReference>
<sequence>MEPHHEPCSLSHQRDHNSHPYHHHQTWDSMPTMHYNGMNMMNHPNPPDYNACCNKSYPYGFHGFRPPYPQYQPPPQFYYPGPYPPYPDPYQQPYFIPPSSHCCGCPNHACHQKENTGVKIEEQSPEPEHKKSGDSSGFVQSPNYPYPVVWIPPGYLNDKNINSLKNLVHGGEEKKKTQLPWPLVWMPGNDKPEEAVKELKEINATPKSAEEPPKFKIIPLKFLENGNEKENKESRENRVRSIPVKQVEEMPQGRAQVDDDKKSSIVEKPMEKEVKKSCAVEKPMEQEVKKSCSSKQTSPTKSSKLPPVCLRVDPLPSKKRSNGSSRSPSPPGIKETKDNAKKEIKVLEIKDKSPSINVVKQVSGKVASDDAAKVMEALDDNKVERKSSEGEIMKNMTEEASDCKKVEVKKIIKSLSESDAALLIQSAYRGYVVRRMQLLEKLRKIAHVRERIDDVRTQIQQLEASKEIDSKQRAILSEIVMNLLLQLDTIQGLHPDVRERRKSVARELVCLQEKLDALGSHNSKSNVLDQVEKESKIKAPEDGAPTITVTKPFDEEDGEKQEKKTEDDEQKSAAEMAEPPDHEQEGQSQTEGHSTDSKMLVESHLISDEKEKELVDDKDDKASFPLHGEENDDKTIMQSEDSSKMLDVQPESEDEKIKLKEDSHEEKNLEMSCIEDEIEKIATMTPEIVPAQSESAEISEKLLKEDGNEESSVMPCIPGVISENVVAVEGAAIEKIEEETITMTPEMVPVTSEEKPKLEEESNGESSVVPCIPDVIAENVLAAEGAEIEQIVEETITMTPEMVLGQSESAETSEEEPKLKEDSNEESSVMPCIPDVIAENVAAEGAEIEKITEETKSETTDIVPVQREYTEICEEKTKLEEDTNEDSSMMPCNAGVISDTVVAAAAEGDELEMISEESAVMTPDIVPAKSESAEIPHEQSGLISEFNTEESASLEPTSKQGSVDHVQGLVPEEKRLMEENQKLREMLEKLLEAGKEQLGVISNLNGRVKDLERKLSQKKKPRVVKRNKKILTSTGNILSSAA</sequence>
<feature type="compositionally biased region" description="Low complexity" evidence="2">
    <location>
        <begin position="291"/>
        <end position="304"/>
    </location>
</feature>
<feature type="compositionally biased region" description="Basic and acidic residues" evidence="2">
    <location>
        <begin position="256"/>
        <end position="290"/>
    </location>
</feature>
<dbReference type="EMBL" id="JAGGNH010000009">
    <property type="protein sequence ID" value="KAJ0962951.1"/>
    <property type="molecule type" value="Genomic_DNA"/>
</dbReference>
<dbReference type="InterPro" id="IPR003103">
    <property type="entry name" value="BAG_domain"/>
</dbReference>
<dbReference type="PROSITE" id="PS50096">
    <property type="entry name" value="IQ"/>
    <property type="match status" value="1"/>
</dbReference>
<dbReference type="OrthoDB" id="787121at2759"/>
<comment type="caution">
    <text evidence="4">The sequence shown here is derived from an EMBL/GenBank/DDBJ whole genome shotgun (WGS) entry which is preliminary data.</text>
</comment>
<feature type="compositionally biased region" description="Basic and acidic residues" evidence="2">
    <location>
        <begin position="849"/>
        <end position="859"/>
    </location>
</feature>
<reference evidence="4" key="1">
    <citation type="submission" date="2021-03" db="EMBL/GenBank/DDBJ databases">
        <authorList>
            <person name="Li Z."/>
            <person name="Yang C."/>
        </authorList>
    </citation>
    <scope>NUCLEOTIDE SEQUENCE</scope>
    <source>
        <strain evidence="4">Dzin_1.0</strain>
        <tissue evidence="4">Leaf</tissue>
    </source>
</reference>
<feature type="region of interest" description="Disordered" evidence="2">
    <location>
        <begin position="805"/>
        <end position="828"/>
    </location>
</feature>
<dbReference type="SUPFAM" id="SSF63491">
    <property type="entry name" value="BAG domain"/>
    <property type="match status" value="1"/>
</dbReference>
<dbReference type="Pfam" id="PF02179">
    <property type="entry name" value="BAG"/>
    <property type="match status" value="1"/>
</dbReference>
<feature type="compositionally biased region" description="Basic and acidic residues" evidence="2">
    <location>
        <begin position="226"/>
        <end position="239"/>
    </location>
</feature>
<evidence type="ECO:0000259" key="3">
    <source>
        <dbReference type="PROSITE" id="PS51035"/>
    </source>
</evidence>
<feature type="region of interest" description="Disordered" evidence="2">
    <location>
        <begin position="226"/>
        <end position="341"/>
    </location>
</feature>
<dbReference type="Gene3D" id="1.20.58.120">
    <property type="entry name" value="BAG domain"/>
    <property type="match status" value="1"/>
</dbReference>
<dbReference type="SUPFAM" id="SSF81995">
    <property type="entry name" value="beta-sandwich domain of Sec23/24"/>
    <property type="match status" value="1"/>
</dbReference>
<dbReference type="SMART" id="SM00264">
    <property type="entry name" value="BAG"/>
    <property type="match status" value="1"/>
</dbReference>
<dbReference type="FunFam" id="1.20.58.120:FF:000010">
    <property type="entry name" value="BAG family molecular chaperone regulator 6"/>
    <property type="match status" value="1"/>
</dbReference>
<name>A0A9D5BYI9_9LILI</name>
<evidence type="ECO:0000256" key="2">
    <source>
        <dbReference type="SAM" id="MobiDB-lite"/>
    </source>
</evidence>
<dbReference type="GO" id="GO:0009506">
    <property type="term" value="C:plasmodesma"/>
    <property type="evidence" value="ECO:0007669"/>
    <property type="project" value="TreeGrafter"/>
</dbReference>
<organism evidence="4 5">
    <name type="scientific">Dioscorea zingiberensis</name>
    <dbReference type="NCBI Taxonomy" id="325984"/>
    <lineage>
        <taxon>Eukaryota</taxon>
        <taxon>Viridiplantae</taxon>
        <taxon>Streptophyta</taxon>
        <taxon>Embryophyta</taxon>
        <taxon>Tracheophyta</taxon>
        <taxon>Spermatophyta</taxon>
        <taxon>Magnoliopsida</taxon>
        <taxon>Liliopsida</taxon>
        <taxon>Dioscoreales</taxon>
        <taxon>Dioscoreaceae</taxon>
        <taxon>Dioscorea</taxon>
    </lineage>
</organism>
<feature type="compositionally biased region" description="Basic and acidic residues" evidence="2">
    <location>
        <begin position="1"/>
        <end position="18"/>
    </location>
</feature>
<keyword evidence="5" id="KW-1185">Reference proteome</keyword>
<feature type="compositionally biased region" description="Basic and acidic residues" evidence="2">
    <location>
        <begin position="118"/>
        <end position="133"/>
    </location>
</feature>
<protein>
    <recommendedName>
        <fullName evidence="3">BAG domain-containing protein</fullName>
    </recommendedName>
</protein>
<dbReference type="GO" id="GO:0006457">
    <property type="term" value="P:protein folding"/>
    <property type="evidence" value="ECO:0007669"/>
    <property type="project" value="TreeGrafter"/>
</dbReference>
<evidence type="ECO:0000256" key="1">
    <source>
        <dbReference type="ARBA" id="ARBA00023186"/>
    </source>
</evidence>
<keyword evidence="1" id="KW-0143">Chaperone</keyword>
<feature type="compositionally biased region" description="Basic and acidic residues" evidence="2">
    <location>
        <begin position="655"/>
        <end position="669"/>
    </location>
</feature>
<dbReference type="CDD" id="cd23767">
    <property type="entry name" value="IQCD"/>
    <property type="match status" value="1"/>
</dbReference>